<keyword evidence="3 6" id="KW-0812">Transmembrane</keyword>
<keyword evidence="10" id="KW-1185">Reference proteome</keyword>
<comment type="caution">
    <text evidence="9">The sequence shown here is derived from an EMBL/GenBank/DDBJ whole genome shotgun (WGS) entry which is preliminary data.</text>
</comment>
<protein>
    <recommendedName>
        <fullName evidence="6">Protein HflK</fullName>
    </recommendedName>
</protein>
<dbReference type="Proteomes" id="UP000005953">
    <property type="component" value="Unassembled WGS sequence"/>
</dbReference>
<accession>A4BEB6</accession>
<dbReference type="PANTHER" id="PTHR43327:SF2">
    <property type="entry name" value="MODULATOR OF FTSH PROTEASE HFLK"/>
    <property type="match status" value="1"/>
</dbReference>
<keyword evidence="4 6" id="KW-1133">Transmembrane helix</keyword>
<sequence length="395" mass="43787">MELTMAWNEPPGGNNDQDPWGNRNRGRNNDGPPDLDDLFKQLNGKLGKWLGGGNKKGGGNNSSGSGGNFASLIALVLVALVAFTIYNSAYTVDESERAVVLRLGEFHSISPPGLHLKIPFVDQIADKINVTQVREYSLSTAMLTADENIVEVSMTVEYRAADARSYVLNVRDPQSTIAHAAESALRHVVGSARLEQVLTNGRDQVQALVKERLQNYLDTYDVGIRLDQLKVTDALPPTAVQDAFDDVIKAREDQQRLVNEAQAYSNQIVPVAQGQAERQLAEAEAYRQEVVAKATGESNRFLALLEEYDKAPEITRQRLYLDTLQEIYSNSSKVLMDVEGGNNMMYLPLDQLRRNGSQTLNELANGEIDVNNLTQSEVSNLTDQIINEINRRNNR</sequence>
<evidence type="ECO:0000259" key="8">
    <source>
        <dbReference type="SMART" id="SM00244"/>
    </source>
</evidence>
<dbReference type="InterPro" id="IPR001972">
    <property type="entry name" value="Stomatin_HflK_fam"/>
</dbReference>
<dbReference type="PRINTS" id="PR00721">
    <property type="entry name" value="STOMATIN"/>
</dbReference>
<comment type="function">
    <text evidence="6">HflC and HflK could encode or regulate a protease.</text>
</comment>
<evidence type="ECO:0000256" key="6">
    <source>
        <dbReference type="RuleBase" id="RU364113"/>
    </source>
</evidence>
<gene>
    <name evidence="9" type="ORF">MED297_12722</name>
</gene>
<dbReference type="InterPro" id="IPR050710">
    <property type="entry name" value="Band7/mec-2_domain"/>
</dbReference>
<evidence type="ECO:0000256" key="1">
    <source>
        <dbReference type="ARBA" id="ARBA00004167"/>
    </source>
</evidence>
<dbReference type="InterPro" id="IPR036013">
    <property type="entry name" value="Band_7/SPFH_dom_sf"/>
</dbReference>
<feature type="region of interest" description="Disordered" evidence="7">
    <location>
        <begin position="1"/>
        <end position="37"/>
    </location>
</feature>
<dbReference type="EMBL" id="AAOE01000009">
    <property type="protein sequence ID" value="EAR09594.1"/>
    <property type="molecule type" value="Genomic_DNA"/>
</dbReference>
<evidence type="ECO:0000256" key="3">
    <source>
        <dbReference type="ARBA" id="ARBA00022692"/>
    </source>
</evidence>
<evidence type="ECO:0000256" key="5">
    <source>
        <dbReference type="ARBA" id="ARBA00023136"/>
    </source>
</evidence>
<evidence type="ECO:0000313" key="9">
    <source>
        <dbReference type="EMBL" id="EAR09594.1"/>
    </source>
</evidence>
<dbReference type="InterPro" id="IPR001107">
    <property type="entry name" value="Band_7"/>
</dbReference>
<comment type="subunit">
    <text evidence="6">HflC and HflK may interact to form a multimeric complex.</text>
</comment>
<dbReference type="STRING" id="314283.MED297_12722"/>
<keyword evidence="5 6" id="KW-0472">Membrane</keyword>
<evidence type="ECO:0000256" key="4">
    <source>
        <dbReference type="ARBA" id="ARBA00022989"/>
    </source>
</evidence>
<dbReference type="PANTHER" id="PTHR43327">
    <property type="entry name" value="STOMATIN-LIKE PROTEIN 2, MITOCHONDRIAL"/>
    <property type="match status" value="1"/>
</dbReference>
<evidence type="ECO:0000256" key="7">
    <source>
        <dbReference type="SAM" id="MobiDB-lite"/>
    </source>
</evidence>
<proteinExistence type="inferred from homology"/>
<dbReference type="HOGENOM" id="CLU_039173_1_0_6"/>
<comment type="subcellular location">
    <subcellularLocation>
        <location evidence="1">Membrane</location>
        <topology evidence="1">Single-pass membrane protein</topology>
    </subcellularLocation>
</comment>
<dbReference type="CDD" id="cd03404">
    <property type="entry name" value="SPFH_HflK"/>
    <property type="match status" value="1"/>
</dbReference>
<dbReference type="Pfam" id="PF01145">
    <property type="entry name" value="Band_7"/>
    <property type="match status" value="1"/>
</dbReference>
<dbReference type="SMART" id="SM00244">
    <property type="entry name" value="PHB"/>
    <property type="match status" value="1"/>
</dbReference>
<dbReference type="Pfam" id="PF12221">
    <property type="entry name" value="HflK_N"/>
    <property type="match status" value="1"/>
</dbReference>
<dbReference type="SUPFAM" id="SSF117892">
    <property type="entry name" value="Band 7/SPFH domain"/>
    <property type="match status" value="1"/>
</dbReference>
<comment type="similarity">
    <text evidence="2 6">Belongs to the band 7/mec-2 family. HflK subfamily.</text>
</comment>
<dbReference type="AlphaFoldDB" id="A4BEB6"/>
<organism evidence="9 10">
    <name type="scientific">Reinekea blandensis MED297</name>
    <dbReference type="NCBI Taxonomy" id="314283"/>
    <lineage>
        <taxon>Bacteria</taxon>
        <taxon>Pseudomonadati</taxon>
        <taxon>Pseudomonadota</taxon>
        <taxon>Gammaproteobacteria</taxon>
        <taxon>Oceanospirillales</taxon>
        <taxon>Saccharospirillaceae</taxon>
        <taxon>Reinekea</taxon>
    </lineage>
</organism>
<name>A4BEB6_9GAMM</name>
<reference evidence="9 10" key="1">
    <citation type="submission" date="2006-02" db="EMBL/GenBank/DDBJ databases">
        <authorList>
            <person name="Pinhassi J."/>
            <person name="Pedros-Alio C."/>
            <person name="Ferriera S."/>
            <person name="Johnson J."/>
            <person name="Kravitz S."/>
            <person name="Halpern A."/>
            <person name="Remington K."/>
            <person name="Beeson K."/>
            <person name="Tran B."/>
            <person name="Rogers Y.-H."/>
            <person name="Friedman R."/>
            <person name="Venter J.C."/>
        </authorList>
    </citation>
    <scope>NUCLEOTIDE SEQUENCE [LARGE SCALE GENOMIC DNA]</scope>
    <source>
        <strain evidence="9 10">MED297</strain>
    </source>
</reference>
<dbReference type="NCBIfam" id="TIGR01933">
    <property type="entry name" value="hflK"/>
    <property type="match status" value="1"/>
</dbReference>
<feature type="domain" description="Band 7" evidence="8">
    <location>
        <begin position="87"/>
        <end position="248"/>
    </location>
</feature>
<dbReference type="Gene3D" id="3.30.479.30">
    <property type="entry name" value="Band 7 domain"/>
    <property type="match status" value="1"/>
</dbReference>
<dbReference type="GO" id="GO:0016020">
    <property type="term" value="C:membrane"/>
    <property type="evidence" value="ECO:0007669"/>
    <property type="project" value="UniProtKB-SubCell"/>
</dbReference>
<dbReference type="InterPro" id="IPR020980">
    <property type="entry name" value="Membrane_HflK_N"/>
</dbReference>
<evidence type="ECO:0000256" key="2">
    <source>
        <dbReference type="ARBA" id="ARBA00006971"/>
    </source>
</evidence>
<feature type="transmembrane region" description="Helical" evidence="6">
    <location>
        <begin position="69"/>
        <end position="87"/>
    </location>
</feature>
<evidence type="ECO:0000313" key="10">
    <source>
        <dbReference type="Proteomes" id="UP000005953"/>
    </source>
</evidence>
<dbReference type="InterPro" id="IPR010201">
    <property type="entry name" value="HflK"/>
</dbReference>